<feature type="domain" description="Reductase C-terminal" evidence="6">
    <location>
        <begin position="320"/>
        <end position="395"/>
    </location>
</feature>
<dbReference type="SUPFAM" id="SSF55424">
    <property type="entry name" value="FAD/NAD-linked reductases, dimerisation (C-terminal) domain"/>
    <property type="match status" value="1"/>
</dbReference>
<dbReference type="AlphaFoldDB" id="A0A1N7ECU0"/>
<evidence type="ECO:0000313" key="7">
    <source>
        <dbReference type="EMBL" id="SIR85897.1"/>
    </source>
</evidence>
<dbReference type="InterPro" id="IPR028202">
    <property type="entry name" value="Reductase_C"/>
</dbReference>
<dbReference type="Pfam" id="PF14759">
    <property type="entry name" value="Reductase_C"/>
    <property type="match status" value="1"/>
</dbReference>
<protein>
    <submittedName>
        <fullName evidence="7">NADPH-dependent 2,4-dienoyl-CoA reductase, sulfur reductase</fullName>
    </submittedName>
</protein>
<dbReference type="GO" id="GO:0016651">
    <property type="term" value="F:oxidoreductase activity, acting on NAD(P)H"/>
    <property type="evidence" value="ECO:0007669"/>
    <property type="project" value="TreeGrafter"/>
</dbReference>
<gene>
    <name evidence="7" type="ORF">SAMN05445060_1166</name>
</gene>
<evidence type="ECO:0000259" key="6">
    <source>
        <dbReference type="Pfam" id="PF14759"/>
    </source>
</evidence>
<dbReference type="EMBL" id="FTNT01000003">
    <property type="protein sequence ID" value="SIR85897.1"/>
    <property type="molecule type" value="Genomic_DNA"/>
</dbReference>
<keyword evidence="3" id="KW-0274">FAD</keyword>
<name>A0A1N7ECU0_9NOCA</name>
<dbReference type="Proteomes" id="UP000186218">
    <property type="component" value="Unassembled WGS sequence"/>
</dbReference>
<dbReference type="InterPro" id="IPR050446">
    <property type="entry name" value="FAD-oxidoreductase/Apoptosis"/>
</dbReference>
<dbReference type="PRINTS" id="PR00411">
    <property type="entry name" value="PNDRDTASEI"/>
</dbReference>
<keyword evidence="2" id="KW-0285">Flavoprotein</keyword>
<dbReference type="RefSeq" id="WP_083709334.1">
    <property type="nucleotide sequence ID" value="NZ_FTNT01000003.1"/>
</dbReference>
<dbReference type="InterPro" id="IPR023753">
    <property type="entry name" value="FAD/NAD-binding_dom"/>
</dbReference>
<evidence type="ECO:0000256" key="4">
    <source>
        <dbReference type="ARBA" id="ARBA00023002"/>
    </source>
</evidence>
<evidence type="ECO:0000259" key="5">
    <source>
        <dbReference type="Pfam" id="PF07992"/>
    </source>
</evidence>
<dbReference type="SUPFAM" id="SSF51905">
    <property type="entry name" value="FAD/NAD(P)-binding domain"/>
    <property type="match status" value="1"/>
</dbReference>
<dbReference type="PANTHER" id="PTHR43557">
    <property type="entry name" value="APOPTOSIS-INDUCING FACTOR 1"/>
    <property type="match status" value="1"/>
</dbReference>
<sequence>MIGSVAIVGAGLAGATAARDLLAAGVTGPITVIGAEPHHPYDRPPLSKEALHRAISVDDHALLSSEEVAGLRWRTDTRAIGITAVEAAYRIDLDDGAPVSANSVVVATGARARGLIGDHLAGVYTLRTLQDASELRASLVTSRRVVVIGAGFIGAEVGATAAALGASVTIVEASQAPGASALGPDVAQWTLDVHRAHGITVLTGTAVSTLNPDGEGRVRSVTLADGTVLAADTVVIGIGARPETEWAASSGLAIDDGFVTDENCATSMPRVYAVGDCARVFDPLTGWHHRHEHWSAAVEHGRRAAAAILGSTPPRRRAVYFWSDQHGHRIQVCGSVPAGQAPTVVTGALHTPLDTGSEYLAVYGDPDDPVAAIGVDAARGFTRIRKRMDARLATSALAV</sequence>
<evidence type="ECO:0000313" key="8">
    <source>
        <dbReference type="Proteomes" id="UP000186218"/>
    </source>
</evidence>
<evidence type="ECO:0000256" key="1">
    <source>
        <dbReference type="ARBA" id="ARBA00001974"/>
    </source>
</evidence>
<dbReference type="Gene3D" id="3.50.50.60">
    <property type="entry name" value="FAD/NAD(P)-binding domain"/>
    <property type="match status" value="2"/>
</dbReference>
<dbReference type="GO" id="GO:0005737">
    <property type="term" value="C:cytoplasm"/>
    <property type="evidence" value="ECO:0007669"/>
    <property type="project" value="TreeGrafter"/>
</dbReference>
<accession>A0A1N7ECU0</accession>
<keyword evidence="8" id="KW-1185">Reference proteome</keyword>
<evidence type="ECO:0000256" key="3">
    <source>
        <dbReference type="ARBA" id="ARBA00022827"/>
    </source>
</evidence>
<dbReference type="InterPro" id="IPR016156">
    <property type="entry name" value="FAD/NAD-linked_Rdtase_dimer_sf"/>
</dbReference>
<dbReference type="Pfam" id="PF07992">
    <property type="entry name" value="Pyr_redox_2"/>
    <property type="match status" value="1"/>
</dbReference>
<dbReference type="OrthoDB" id="3568330at2"/>
<proteinExistence type="predicted"/>
<feature type="domain" description="FAD/NAD(P)-binding" evidence="5">
    <location>
        <begin position="4"/>
        <end position="301"/>
    </location>
</feature>
<evidence type="ECO:0000256" key="2">
    <source>
        <dbReference type="ARBA" id="ARBA00022630"/>
    </source>
</evidence>
<keyword evidence="4" id="KW-0560">Oxidoreductase</keyword>
<organism evidence="7 8">
    <name type="scientific">Williamsia sterculiae</name>
    <dbReference type="NCBI Taxonomy" id="1344003"/>
    <lineage>
        <taxon>Bacteria</taxon>
        <taxon>Bacillati</taxon>
        <taxon>Actinomycetota</taxon>
        <taxon>Actinomycetes</taxon>
        <taxon>Mycobacteriales</taxon>
        <taxon>Nocardiaceae</taxon>
        <taxon>Williamsia</taxon>
    </lineage>
</organism>
<reference evidence="7 8" key="1">
    <citation type="submission" date="2017-01" db="EMBL/GenBank/DDBJ databases">
        <authorList>
            <person name="Mah S.A."/>
            <person name="Swanson W.J."/>
            <person name="Moy G.W."/>
            <person name="Vacquier V.D."/>
        </authorList>
    </citation>
    <scope>NUCLEOTIDE SEQUENCE [LARGE SCALE GENOMIC DNA]</scope>
    <source>
        <strain evidence="7 8">CPCC 203464</strain>
    </source>
</reference>
<dbReference type="Gene3D" id="3.30.390.30">
    <property type="match status" value="1"/>
</dbReference>
<dbReference type="PANTHER" id="PTHR43557:SF2">
    <property type="entry name" value="RIESKE DOMAIN-CONTAINING PROTEIN-RELATED"/>
    <property type="match status" value="1"/>
</dbReference>
<dbReference type="STRING" id="1344003.SAMN05445060_1166"/>
<comment type="cofactor">
    <cofactor evidence="1">
        <name>FAD</name>
        <dbReference type="ChEBI" id="CHEBI:57692"/>
    </cofactor>
</comment>
<dbReference type="PRINTS" id="PR00368">
    <property type="entry name" value="FADPNR"/>
</dbReference>
<dbReference type="InterPro" id="IPR036188">
    <property type="entry name" value="FAD/NAD-bd_sf"/>
</dbReference>